<organism evidence="7 8">
    <name type="scientific">Clostridium botulinum</name>
    <dbReference type="NCBI Taxonomy" id="1491"/>
    <lineage>
        <taxon>Bacteria</taxon>
        <taxon>Bacillati</taxon>
        <taxon>Bacillota</taxon>
        <taxon>Clostridia</taxon>
        <taxon>Eubacteriales</taxon>
        <taxon>Clostridiaceae</taxon>
        <taxon>Clostridium</taxon>
    </lineage>
</organism>
<evidence type="ECO:0000256" key="5">
    <source>
        <dbReference type="PROSITE-ProRule" id="PRU00591"/>
    </source>
</evidence>
<dbReference type="AlphaFoldDB" id="A0A6M0SSZ4"/>
<proteinExistence type="inferred from homology"/>
<keyword evidence="3" id="KW-0677">Repeat</keyword>
<evidence type="ECO:0000256" key="2">
    <source>
        <dbReference type="ARBA" id="ARBA00022638"/>
    </source>
</evidence>
<name>A0A6M0SSZ4_CLOBO</name>
<evidence type="ECO:0000256" key="6">
    <source>
        <dbReference type="RuleBase" id="RU003788"/>
    </source>
</evidence>
<dbReference type="InterPro" id="IPR051018">
    <property type="entry name" value="Bacteriophage_GH24"/>
</dbReference>
<dbReference type="PANTHER" id="PTHR38107">
    <property type="match status" value="1"/>
</dbReference>
<dbReference type="GO" id="GO:0003796">
    <property type="term" value="F:lysozyme activity"/>
    <property type="evidence" value="ECO:0007669"/>
    <property type="project" value="UniProtKB-EC"/>
</dbReference>
<dbReference type="SUPFAM" id="SSF69360">
    <property type="entry name" value="Cell wall binding repeat"/>
    <property type="match status" value="1"/>
</dbReference>
<dbReference type="CDD" id="cd00737">
    <property type="entry name" value="lyz_endolysin_autolysin"/>
    <property type="match status" value="1"/>
</dbReference>
<comment type="similarity">
    <text evidence="6">Belongs to the glycosyl hydrolase 24 family.</text>
</comment>
<evidence type="ECO:0000256" key="4">
    <source>
        <dbReference type="ARBA" id="ARBA00023200"/>
    </source>
</evidence>
<dbReference type="InterPro" id="IPR023346">
    <property type="entry name" value="Lysozyme-like_dom_sf"/>
</dbReference>
<reference evidence="7 8" key="1">
    <citation type="submission" date="2019-02" db="EMBL/GenBank/DDBJ databases">
        <title>Genome sequencing of Clostridium botulinum clinical isolates.</title>
        <authorList>
            <person name="Brunt J."/>
            <person name="Van Vliet A.H.M."/>
            <person name="Stringer S.C."/>
            <person name="Grant K.A."/>
            <person name="Carter A.C."/>
            <person name="Peck M.W."/>
        </authorList>
    </citation>
    <scope>NUCLEOTIDE SEQUENCE [LARGE SCALE GENOMIC DNA]</scope>
    <source>
        <strain evidence="7 8">H113700579</strain>
    </source>
</reference>
<dbReference type="GO" id="GO:0031640">
    <property type="term" value="P:killing of cells of another organism"/>
    <property type="evidence" value="ECO:0007669"/>
    <property type="project" value="UniProtKB-KW"/>
</dbReference>
<dbReference type="Pfam" id="PF00959">
    <property type="entry name" value="Phage_lysozyme"/>
    <property type="match status" value="1"/>
</dbReference>
<dbReference type="InterPro" id="IPR023347">
    <property type="entry name" value="Lysozyme_dom_sf"/>
</dbReference>
<dbReference type="Pfam" id="PF01473">
    <property type="entry name" value="Choline_bind_1"/>
    <property type="match status" value="7"/>
</dbReference>
<keyword evidence="4" id="KW-1035">Host cytoplasm</keyword>
<dbReference type="InterPro" id="IPR033907">
    <property type="entry name" value="Endolysin_autolysin"/>
</dbReference>
<dbReference type="Proteomes" id="UP000472355">
    <property type="component" value="Unassembled WGS sequence"/>
</dbReference>
<evidence type="ECO:0000256" key="1">
    <source>
        <dbReference type="ARBA" id="ARBA00022529"/>
    </source>
</evidence>
<dbReference type="EMBL" id="SGKU01000082">
    <property type="protein sequence ID" value="NFA44423.1"/>
    <property type="molecule type" value="Genomic_DNA"/>
</dbReference>
<keyword evidence="6" id="KW-0326">Glycosidase</keyword>
<dbReference type="InterPro" id="IPR018337">
    <property type="entry name" value="Cell_wall/Cho-bd_repeat"/>
</dbReference>
<evidence type="ECO:0000256" key="3">
    <source>
        <dbReference type="ARBA" id="ARBA00022737"/>
    </source>
</evidence>
<keyword evidence="1 6" id="KW-0929">Antimicrobial</keyword>
<keyword evidence="2 6" id="KW-0081">Bacteriolytic enzyme</keyword>
<evidence type="ECO:0000313" key="8">
    <source>
        <dbReference type="Proteomes" id="UP000472355"/>
    </source>
</evidence>
<evidence type="ECO:0000313" key="7">
    <source>
        <dbReference type="EMBL" id="NFA44423.1"/>
    </source>
</evidence>
<dbReference type="SUPFAM" id="SSF53955">
    <property type="entry name" value="Lysozyme-like"/>
    <property type="match status" value="1"/>
</dbReference>
<dbReference type="PROSITE" id="PS51170">
    <property type="entry name" value="CW"/>
    <property type="match status" value="1"/>
</dbReference>
<gene>
    <name evidence="7" type="ORF">EXM65_18130</name>
</gene>
<comment type="catalytic activity">
    <reaction evidence="6">
        <text>Hydrolysis of (1-&gt;4)-beta-linkages between N-acetylmuramic acid and N-acetyl-D-glucosamine residues in a peptidoglycan and between N-acetyl-D-glucosamine residues in chitodextrins.</text>
        <dbReference type="EC" id="3.2.1.17"/>
    </reaction>
</comment>
<dbReference type="Gene3D" id="1.10.530.40">
    <property type="match status" value="1"/>
</dbReference>
<comment type="caution">
    <text evidence="7">The sequence shown here is derived from an EMBL/GenBank/DDBJ whole genome shotgun (WGS) entry which is preliminary data.</text>
</comment>
<dbReference type="Gene3D" id="2.10.270.10">
    <property type="entry name" value="Cholin Binding"/>
    <property type="match status" value="3"/>
</dbReference>
<dbReference type="GO" id="GO:0009253">
    <property type="term" value="P:peptidoglycan catabolic process"/>
    <property type="evidence" value="ECO:0007669"/>
    <property type="project" value="InterPro"/>
</dbReference>
<feature type="repeat" description="Cell wall-binding" evidence="5">
    <location>
        <begin position="197"/>
        <end position="216"/>
    </location>
</feature>
<dbReference type="GO" id="GO:0016998">
    <property type="term" value="P:cell wall macromolecule catabolic process"/>
    <property type="evidence" value="ECO:0007669"/>
    <property type="project" value="InterPro"/>
</dbReference>
<keyword evidence="6" id="KW-0378">Hydrolase</keyword>
<dbReference type="GO" id="GO:0042742">
    <property type="term" value="P:defense response to bacterium"/>
    <property type="evidence" value="ECO:0007669"/>
    <property type="project" value="UniProtKB-KW"/>
</dbReference>
<protein>
    <recommendedName>
        <fullName evidence="6">Lysozyme</fullName>
        <ecNumber evidence="6">3.2.1.17</ecNumber>
    </recommendedName>
</protein>
<accession>A0A6M0SSZ4</accession>
<dbReference type="PANTHER" id="PTHR38107:SF3">
    <property type="entry name" value="LYSOZYME RRRD-RELATED"/>
    <property type="match status" value="1"/>
</dbReference>
<dbReference type="EC" id="3.2.1.17" evidence="6"/>
<sequence length="406" mass="46698">MLDWKEKNGEWYCYKAGTLVKGWVEDENGRWFHLNERNGKMDIDWVEIDSIWYYFYPKKTEKDGDTHYTGEMATGWIEIDSKWYYLYSKRTEKDGITHPKGEMATGWAEIDSRWYYFYSKRTEKDGITHPKGEMATGWIEIDSRWYFLYPNKTEKYGVTHPQGEMATDWTEINSKWYYLYTKKTEKDGNTHYIGEMATGWIKLNEKWYYLYSDGKMACNTTIDGWSINSNGVANNSAVSGDGLISDDLVKFIGGWEAFYDHAYEDPYHPGNKSCWTIGYGTTYQVNSSAFPNGLSSTCTRSQALTWLKQEINKVAKEVKSVLNERGASLSQQAFDSICDIGYNSGTADLLYGKCVTLNAVISGNPDRITSALMSWNKVNGVVSEGLTKRCRARVNMCLYGIYDSTH</sequence>
<dbReference type="InterPro" id="IPR002196">
    <property type="entry name" value="Glyco_hydro_24"/>
</dbReference>